<proteinExistence type="predicted"/>
<comment type="caution">
    <text evidence="1">The sequence shown here is derived from an EMBL/GenBank/DDBJ whole genome shotgun (WGS) entry which is preliminary data.</text>
</comment>
<dbReference type="Proteomes" id="UP001481413">
    <property type="component" value="Unassembled WGS sequence"/>
</dbReference>
<name>A0ABP9ZX79_9GAMM</name>
<dbReference type="EMBL" id="BAABWH010000002">
    <property type="protein sequence ID" value="GAA6144697.1"/>
    <property type="molecule type" value="Genomic_DNA"/>
</dbReference>
<protein>
    <submittedName>
        <fullName evidence="1">Molybdopterin synthase sulfur carrier subunit</fullName>
    </submittedName>
</protein>
<evidence type="ECO:0000313" key="2">
    <source>
        <dbReference type="Proteomes" id="UP001481413"/>
    </source>
</evidence>
<dbReference type="InterPro" id="IPR016155">
    <property type="entry name" value="Mopterin_synth/thiamin_S_b"/>
</dbReference>
<evidence type="ECO:0000313" key="1">
    <source>
        <dbReference type="EMBL" id="GAA6144697.1"/>
    </source>
</evidence>
<gene>
    <name evidence="1" type="primary">moaD</name>
    <name evidence="1" type="ORF">NBRC116585_08140</name>
</gene>
<accession>A0ABP9ZX79</accession>
<organism evidence="1 2">
    <name type="scientific">Thalassolituus maritimus</name>
    <dbReference type="NCBI Taxonomy" id="484498"/>
    <lineage>
        <taxon>Bacteria</taxon>
        <taxon>Pseudomonadati</taxon>
        <taxon>Pseudomonadota</taxon>
        <taxon>Gammaproteobacteria</taxon>
        <taxon>Oceanospirillales</taxon>
        <taxon>Oceanospirillaceae</taxon>
        <taxon>Thalassolituus</taxon>
    </lineage>
</organism>
<dbReference type="InterPro" id="IPR003749">
    <property type="entry name" value="ThiS/MoaD-like"/>
</dbReference>
<dbReference type="Pfam" id="PF02597">
    <property type="entry name" value="ThiS"/>
    <property type="match status" value="1"/>
</dbReference>
<dbReference type="RefSeq" id="WP_353293640.1">
    <property type="nucleotide sequence ID" value="NZ_BAABWH010000002.1"/>
</dbReference>
<keyword evidence="2" id="KW-1185">Reference proteome</keyword>
<dbReference type="InterPro" id="IPR012675">
    <property type="entry name" value="Beta-grasp_dom_sf"/>
</dbReference>
<reference evidence="1 2" key="1">
    <citation type="submission" date="2024-04" db="EMBL/GenBank/DDBJ databases">
        <title>Draft genome sequence of Thalassolituus maritimus NBRC 116585.</title>
        <authorList>
            <person name="Miyakawa T."/>
            <person name="Kusuya Y."/>
            <person name="Miura T."/>
        </authorList>
    </citation>
    <scope>NUCLEOTIDE SEQUENCE [LARGE SCALE GENOMIC DNA]</scope>
    <source>
        <strain evidence="1 2">5NW40-0001</strain>
    </source>
</reference>
<dbReference type="SUPFAM" id="SSF54285">
    <property type="entry name" value="MoaD/ThiS"/>
    <property type="match status" value="1"/>
</dbReference>
<dbReference type="Gene3D" id="3.10.20.30">
    <property type="match status" value="1"/>
</dbReference>
<sequence length="81" mass="9233">MIRVYFFAKIKDELNMDFYDLDIKFPCSVSDLRNSLSSKLKNDELFSSDYAICAVNHEISNSEKIVKESDEVAFFPPVTGG</sequence>
<dbReference type="CDD" id="cd00754">
    <property type="entry name" value="Ubl_MoaD"/>
    <property type="match status" value="1"/>
</dbReference>